<keyword evidence="3" id="KW-1185">Reference proteome</keyword>
<evidence type="ECO:0008006" key="4">
    <source>
        <dbReference type="Google" id="ProtNLM"/>
    </source>
</evidence>
<comment type="caution">
    <text evidence="2">The sequence shown here is derived from an EMBL/GenBank/DDBJ whole genome shotgun (WGS) entry which is preliminary data.</text>
</comment>
<dbReference type="Proteomes" id="UP001382455">
    <property type="component" value="Unassembled WGS sequence"/>
</dbReference>
<proteinExistence type="predicted"/>
<evidence type="ECO:0000256" key="1">
    <source>
        <dbReference type="SAM" id="Phobius"/>
    </source>
</evidence>
<keyword evidence="1" id="KW-0472">Membrane</keyword>
<keyword evidence="1" id="KW-1133">Transmembrane helix</keyword>
<keyword evidence="1" id="KW-0812">Transmembrane</keyword>
<dbReference type="RefSeq" id="WP_100915452.1">
    <property type="nucleotide sequence ID" value="NZ_CP023399.1"/>
</dbReference>
<organism evidence="2 3">
    <name type="scientific">Pseudoalteromonas spongiae</name>
    <dbReference type="NCBI Taxonomy" id="298657"/>
    <lineage>
        <taxon>Bacteria</taxon>
        <taxon>Pseudomonadati</taxon>
        <taxon>Pseudomonadota</taxon>
        <taxon>Gammaproteobacteria</taxon>
        <taxon>Alteromonadales</taxon>
        <taxon>Pseudoalteromonadaceae</taxon>
        <taxon>Pseudoalteromonas</taxon>
    </lineage>
</organism>
<evidence type="ECO:0000313" key="2">
    <source>
        <dbReference type="EMBL" id="MEI4550935.1"/>
    </source>
</evidence>
<dbReference type="EMBL" id="JBAWKS010000002">
    <property type="protein sequence ID" value="MEI4550935.1"/>
    <property type="molecule type" value="Genomic_DNA"/>
</dbReference>
<name>A0ABU8EVD3_9GAMM</name>
<dbReference type="SUPFAM" id="SSF52833">
    <property type="entry name" value="Thioredoxin-like"/>
    <property type="match status" value="1"/>
</dbReference>
<dbReference type="InterPro" id="IPR036249">
    <property type="entry name" value="Thioredoxin-like_sf"/>
</dbReference>
<feature type="transmembrane region" description="Helical" evidence="1">
    <location>
        <begin position="6"/>
        <end position="25"/>
    </location>
</feature>
<protein>
    <recommendedName>
        <fullName evidence="4">Redoxin domain-containing protein</fullName>
    </recommendedName>
</protein>
<reference evidence="2 3" key="1">
    <citation type="submission" date="2023-12" db="EMBL/GenBank/DDBJ databases">
        <title>Friends and Foes: Symbiotic and Algicidal bacterial influence on Karenia brevis blooms.</title>
        <authorList>
            <person name="Fei C."/>
            <person name="Mohamed A.R."/>
            <person name="Booker A."/>
            <person name="Arshad M."/>
            <person name="Klass S."/>
            <person name="Ahn S."/>
            <person name="Gilbert P.M."/>
            <person name="Heil C.A."/>
            <person name="Martinez J.M."/>
            <person name="Amin S.A."/>
        </authorList>
    </citation>
    <scope>NUCLEOTIDE SEQUENCE [LARGE SCALE GENOMIC DNA]</scope>
    <source>
        <strain evidence="2 3">CE15</strain>
    </source>
</reference>
<dbReference type="Gene3D" id="3.40.30.10">
    <property type="entry name" value="Glutaredoxin"/>
    <property type="match status" value="1"/>
</dbReference>
<evidence type="ECO:0000313" key="3">
    <source>
        <dbReference type="Proteomes" id="UP001382455"/>
    </source>
</evidence>
<sequence>MKEMDVQLVVLFLLFISFINFFINIKLIKIILKSSGNEVVNLLEDTILPEITGYNYHSKQLQTITEVVSDKVLIFLQTNCPKCKSKLSRVVKIIERAAQAQVDVKIVLYGSETSIERFVGQHDLKSNILQLSQGDYLNLNPRQISPAYMFVNEQNEIEAQGMIDDENWQYFYQNIINVPDA</sequence>
<gene>
    <name evidence="2" type="ORF">WAE96_14790</name>
</gene>
<accession>A0ABU8EVD3</accession>